<dbReference type="InterPro" id="IPR050288">
    <property type="entry name" value="Cellulose_deg_GH3"/>
</dbReference>
<reference evidence="5 6" key="1">
    <citation type="submission" date="2022-01" db="EMBL/GenBank/DDBJ databases">
        <title>Collection of gut derived symbiotic bacterial strains cultured from healthy donors.</title>
        <authorList>
            <person name="Lin H."/>
            <person name="Kohout C."/>
            <person name="Waligurski E."/>
            <person name="Pamer E.G."/>
        </authorList>
    </citation>
    <scope>NUCLEOTIDE SEQUENCE [LARGE SCALE GENOMIC DNA]</scope>
    <source>
        <strain evidence="5 6">DFI.7.58</strain>
    </source>
</reference>
<feature type="chain" id="PRO_5045090918" evidence="3">
    <location>
        <begin position="28"/>
        <end position="365"/>
    </location>
</feature>
<dbReference type="PANTHER" id="PTHR42715:SF10">
    <property type="entry name" value="BETA-GLUCOSIDASE"/>
    <property type="match status" value="1"/>
</dbReference>
<accession>A0ABS9MKG2</accession>
<dbReference type="PANTHER" id="PTHR42715">
    <property type="entry name" value="BETA-GLUCOSIDASE"/>
    <property type="match status" value="1"/>
</dbReference>
<dbReference type="Gene3D" id="3.40.50.1700">
    <property type="entry name" value="Glycoside hydrolase family 3 C-terminal domain"/>
    <property type="match status" value="1"/>
</dbReference>
<keyword evidence="6" id="KW-1185">Reference proteome</keyword>
<dbReference type="Gene3D" id="2.60.40.10">
    <property type="entry name" value="Immunoglobulins"/>
    <property type="match status" value="1"/>
</dbReference>
<feature type="signal peptide" evidence="3">
    <location>
        <begin position="1"/>
        <end position="27"/>
    </location>
</feature>
<name>A0ABS9MKG2_9FIRM</name>
<evidence type="ECO:0000256" key="3">
    <source>
        <dbReference type="SAM" id="SignalP"/>
    </source>
</evidence>
<organism evidence="5 6">
    <name type="scientific">Anaeromassilibacillus senegalensis</name>
    <dbReference type="NCBI Taxonomy" id="1673717"/>
    <lineage>
        <taxon>Bacteria</taxon>
        <taxon>Bacillati</taxon>
        <taxon>Bacillota</taxon>
        <taxon>Clostridia</taxon>
        <taxon>Eubacteriales</taxon>
        <taxon>Acutalibacteraceae</taxon>
        <taxon>Anaeromassilibacillus</taxon>
    </lineage>
</organism>
<comment type="similarity">
    <text evidence="1">Belongs to the glycosyl hydrolase 3 family.</text>
</comment>
<feature type="domain" description="Glycoside hydrolase family 3 C-terminal" evidence="4">
    <location>
        <begin position="53"/>
        <end position="289"/>
    </location>
</feature>
<dbReference type="RefSeq" id="WP_237966947.1">
    <property type="nucleotide sequence ID" value="NZ_JAKNHQ010000013.1"/>
</dbReference>
<dbReference type="Proteomes" id="UP001298681">
    <property type="component" value="Unassembled WGS sequence"/>
</dbReference>
<evidence type="ECO:0000256" key="2">
    <source>
        <dbReference type="ARBA" id="ARBA00022801"/>
    </source>
</evidence>
<dbReference type="Pfam" id="PF01915">
    <property type="entry name" value="Glyco_hydro_3_C"/>
    <property type="match status" value="1"/>
</dbReference>
<dbReference type="EMBL" id="JAKNHQ010000013">
    <property type="protein sequence ID" value="MCG4611275.1"/>
    <property type="molecule type" value="Genomic_DNA"/>
</dbReference>
<keyword evidence="3" id="KW-0732">Signal</keyword>
<evidence type="ECO:0000256" key="1">
    <source>
        <dbReference type="ARBA" id="ARBA00005336"/>
    </source>
</evidence>
<keyword evidence="2 5" id="KW-0378">Hydrolase</keyword>
<evidence type="ECO:0000313" key="5">
    <source>
        <dbReference type="EMBL" id="MCG4611275.1"/>
    </source>
</evidence>
<gene>
    <name evidence="5" type="ORF">L0P57_10080</name>
</gene>
<sequence length="365" mass="39531">MKRLRKVISLVLTLSMIAGSAVTAAFAASPTDEMSEREIRNAELSRDVAAQGMVLLENNENALPIPQQSKIALYGGGAYATVKGGTGSGDVNQRYVVNVWDGLKNAGYEITSEDWLNDFKAAYDEGKEDFQGGMWATFSMPDPEITDANIEAASDAGTAVYVISRNSGEGSDRKNEKGDYQLTDIEYANLQKLGANFDKVVVVLNVGGIIDTKFFGEIEGLDSMLLMSQAGMEGGNAVADVISGKVTPSGKLTGTWTVNYEDYPSSADFANNDGNSQTEFYKDGIYVGYRYFDTFRIDPAYEFGYGLSYTTFDTEINYVQADAETVTVNATITNTGDTYSGKEVLQVYFSAPGGKLEKPYQELAG</sequence>
<protein>
    <submittedName>
        <fullName evidence="5">Glycoside hydrolase family 3 C-terminal domain-containing protein</fullName>
    </submittedName>
</protein>
<comment type="caution">
    <text evidence="5">The sequence shown here is derived from an EMBL/GenBank/DDBJ whole genome shotgun (WGS) entry which is preliminary data.</text>
</comment>
<proteinExistence type="inferred from homology"/>
<dbReference type="GO" id="GO:0016787">
    <property type="term" value="F:hydrolase activity"/>
    <property type="evidence" value="ECO:0007669"/>
    <property type="project" value="UniProtKB-KW"/>
</dbReference>
<evidence type="ECO:0000259" key="4">
    <source>
        <dbReference type="Pfam" id="PF01915"/>
    </source>
</evidence>
<dbReference type="InterPro" id="IPR036881">
    <property type="entry name" value="Glyco_hydro_3_C_sf"/>
</dbReference>
<dbReference type="InterPro" id="IPR013783">
    <property type="entry name" value="Ig-like_fold"/>
</dbReference>
<evidence type="ECO:0000313" key="6">
    <source>
        <dbReference type="Proteomes" id="UP001298681"/>
    </source>
</evidence>
<dbReference type="InterPro" id="IPR002772">
    <property type="entry name" value="Glyco_hydro_3_C"/>
</dbReference>
<dbReference type="SUPFAM" id="SSF52279">
    <property type="entry name" value="Beta-D-glucan exohydrolase, C-terminal domain"/>
    <property type="match status" value="1"/>
</dbReference>